<dbReference type="EMBL" id="JBANAX010000243">
    <property type="protein sequence ID" value="KAL1217495.1"/>
    <property type="molecule type" value="Genomic_DNA"/>
</dbReference>
<reference evidence="12 13" key="1">
    <citation type="submission" date="2024-04" db="EMBL/GenBank/DDBJ databases">
        <title>Genome assembly C_amara_ONT_v2.</title>
        <authorList>
            <person name="Yant L."/>
            <person name="Moore C."/>
            <person name="Slenker M."/>
        </authorList>
    </citation>
    <scope>NUCLEOTIDE SEQUENCE [LARGE SCALE GENOMIC DNA]</scope>
    <source>
        <tissue evidence="12">Leaf</tissue>
    </source>
</reference>
<evidence type="ECO:0000256" key="1">
    <source>
        <dbReference type="ARBA" id="ARBA00004123"/>
    </source>
</evidence>
<comment type="subcellular location">
    <subcellularLocation>
        <location evidence="1">Nucleus</location>
    </subcellularLocation>
</comment>
<keyword evidence="13" id="KW-1185">Reference proteome</keyword>
<evidence type="ECO:0000259" key="11">
    <source>
        <dbReference type="Pfam" id="PF20452"/>
    </source>
</evidence>
<feature type="domain" description="Calmodulin binding protein C-terminal" evidence="11">
    <location>
        <begin position="322"/>
        <end position="384"/>
    </location>
</feature>
<keyword evidence="7" id="KW-0539">Nucleus</keyword>
<feature type="domain" description="Calmodulin binding protein-like N-terminal" evidence="9">
    <location>
        <begin position="92"/>
        <end position="239"/>
    </location>
</feature>
<dbReference type="Pfam" id="PF07887">
    <property type="entry name" value="Calmodulin_bind"/>
    <property type="match status" value="1"/>
</dbReference>
<evidence type="ECO:0000259" key="10">
    <source>
        <dbReference type="Pfam" id="PF20451"/>
    </source>
</evidence>
<name>A0ABD1BJY1_CARAN</name>
<dbReference type="Pfam" id="PF20451">
    <property type="entry name" value="Calmod_bind_M"/>
    <property type="match status" value="1"/>
</dbReference>
<feature type="region of interest" description="Disordered" evidence="8">
    <location>
        <begin position="1"/>
        <end position="26"/>
    </location>
</feature>
<evidence type="ECO:0000256" key="5">
    <source>
        <dbReference type="ARBA" id="ARBA00023159"/>
    </source>
</evidence>
<dbReference type="PANTHER" id="PTHR31713:SF100">
    <property type="entry name" value="CALMODULIN-BINDING PROTEIN 60 B"/>
    <property type="match status" value="1"/>
</dbReference>
<keyword evidence="3" id="KW-0805">Transcription regulation</keyword>
<dbReference type="GO" id="GO:0003677">
    <property type="term" value="F:DNA binding"/>
    <property type="evidence" value="ECO:0007669"/>
    <property type="project" value="UniProtKB-KW"/>
</dbReference>
<comment type="similarity">
    <text evidence="2">Belongs to the plant ACBP60 protein family.</text>
</comment>
<evidence type="ECO:0000313" key="12">
    <source>
        <dbReference type="EMBL" id="KAL1217495.1"/>
    </source>
</evidence>
<gene>
    <name evidence="12" type="ORF">V5N11_004668</name>
</gene>
<keyword evidence="5" id="KW-0010">Activator</keyword>
<evidence type="ECO:0000256" key="3">
    <source>
        <dbReference type="ARBA" id="ARBA00023015"/>
    </source>
</evidence>
<keyword evidence="4" id="KW-0238">DNA-binding</keyword>
<evidence type="ECO:0000256" key="6">
    <source>
        <dbReference type="ARBA" id="ARBA00023163"/>
    </source>
</evidence>
<dbReference type="GO" id="GO:0005634">
    <property type="term" value="C:nucleus"/>
    <property type="evidence" value="ECO:0007669"/>
    <property type="project" value="UniProtKB-SubCell"/>
</dbReference>
<evidence type="ECO:0000256" key="4">
    <source>
        <dbReference type="ARBA" id="ARBA00023125"/>
    </source>
</evidence>
<evidence type="ECO:0000259" key="9">
    <source>
        <dbReference type="Pfam" id="PF07887"/>
    </source>
</evidence>
<dbReference type="PANTHER" id="PTHR31713">
    <property type="entry name" value="OS02G0177800 PROTEIN"/>
    <property type="match status" value="1"/>
</dbReference>
<comment type="caution">
    <text evidence="12">The sequence shown here is derived from an EMBL/GenBank/DDBJ whole genome shotgun (WGS) entry which is preliminary data.</text>
</comment>
<dbReference type="Proteomes" id="UP001558713">
    <property type="component" value="Unassembled WGS sequence"/>
</dbReference>
<protein>
    <submittedName>
        <fullName evidence="12">Calmodulin-binding protein 60 B</fullName>
    </submittedName>
</protein>
<proteinExistence type="inferred from homology"/>
<feature type="domain" description="Calmodulin binding protein central" evidence="10">
    <location>
        <begin position="251"/>
        <end position="317"/>
    </location>
</feature>
<dbReference type="Pfam" id="PF20452">
    <property type="entry name" value="Calmod_bind_C"/>
    <property type="match status" value="1"/>
</dbReference>
<sequence>MDRGNNMNRAKRNLDGNDDDQPERKRPALASVIVEALKVDSLQKLCSSLEPILRRVVSEEVERALAKLGPARLTGSSGSSPKRIEGPDGRKLQLLFKSRLSLPLFTGGKVEGEQGAAIHVVLIDANTGRAVVYGPEASAKLQVVVLEGDFNSEDDEHWTQEEFETHVVKERAGKRPLLNGELFVTLKEGVGTLGELVFTDNSSWIRSRKFRLGLRVVSGYCDGMRIREAKTEAFTVKDHRGELYKKHYPPALTDDVWRLEKIGKDGAFHKKLNAEGIETVEEFLRIMVRDHAKLRSILGSGMSNKMWDALVEHAKTCVLSGKLYIYYAEDSRNVGVVFNNIYELSGFISGDQYFSADSLTESQKIYVDGLVKKAYENWNLVIEYDGKSLIDLKQPKRLGHSSSMPSNQSPVLSDFAIGGYDQTLASRYHSQPQLLNSNPRAQYEVASCSTTQDQLMGSLHHSQSTINNQHMNGLALGPPLSSTSGYQNINSSSVHQANLNPLENWSNHGERGPEDFFSEEEIRLKSHEMLESEDMQQFLRLFSMGGGGNGSATHLPEDGYTFPSFLHTPMQGYDEDRGRSGRAVVGWLKIKAAMRWGFFIRRKAAERRAQIVELDDDDEDGE</sequence>
<evidence type="ECO:0000256" key="8">
    <source>
        <dbReference type="SAM" id="MobiDB-lite"/>
    </source>
</evidence>
<accession>A0ABD1BJY1</accession>
<dbReference type="InterPro" id="IPR046831">
    <property type="entry name" value="Calmodulin_bind_N"/>
</dbReference>
<evidence type="ECO:0000313" key="13">
    <source>
        <dbReference type="Proteomes" id="UP001558713"/>
    </source>
</evidence>
<keyword evidence="6" id="KW-0804">Transcription</keyword>
<evidence type="ECO:0000256" key="2">
    <source>
        <dbReference type="ARBA" id="ARBA00007214"/>
    </source>
</evidence>
<dbReference type="InterPro" id="IPR012416">
    <property type="entry name" value="CBP60"/>
</dbReference>
<evidence type="ECO:0000256" key="7">
    <source>
        <dbReference type="ARBA" id="ARBA00023242"/>
    </source>
</evidence>
<dbReference type="AlphaFoldDB" id="A0ABD1BJY1"/>
<organism evidence="12 13">
    <name type="scientific">Cardamine amara subsp. amara</name>
    <dbReference type="NCBI Taxonomy" id="228776"/>
    <lineage>
        <taxon>Eukaryota</taxon>
        <taxon>Viridiplantae</taxon>
        <taxon>Streptophyta</taxon>
        <taxon>Embryophyta</taxon>
        <taxon>Tracheophyta</taxon>
        <taxon>Spermatophyta</taxon>
        <taxon>Magnoliopsida</taxon>
        <taxon>eudicotyledons</taxon>
        <taxon>Gunneridae</taxon>
        <taxon>Pentapetalae</taxon>
        <taxon>rosids</taxon>
        <taxon>malvids</taxon>
        <taxon>Brassicales</taxon>
        <taxon>Brassicaceae</taxon>
        <taxon>Cardamineae</taxon>
        <taxon>Cardamine</taxon>
    </lineage>
</organism>
<dbReference type="InterPro" id="IPR046830">
    <property type="entry name" value="Calmod_bind_M"/>
</dbReference>
<dbReference type="InterPro" id="IPR046829">
    <property type="entry name" value="Calmod_bind_C"/>
</dbReference>